<evidence type="ECO:0000256" key="4">
    <source>
        <dbReference type="SAM" id="Phobius"/>
    </source>
</evidence>
<evidence type="ECO:0000256" key="3">
    <source>
        <dbReference type="ARBA" id="ARBA00023163"/>
    </source>
</evidence>
<keyword evidence="1" id="KW-0805">Transcription regulation</keyword>
<dbReference type="InterPro" id="IPR018060">
    <property type="entry name" value="HTH_AraC"/>
</dbReference>
<dbReference type="EMBL" id="DRGL01000062">
    <property type="protein sequence ID" value="HEA22525.1"/>
    <property type="molecule type" value="Genomic_DNA"/>
</dbReference>
<feature type="transmembrane region" description="Helical" evidence="4">
    <location>
        <begin position="38"/>
        <end position="57"/>
    </location>
</feature>
<feature type="transmembrane region" description="Helical" evidence="4">
    <location>
        <begin position="179"/>
        <end position="196"/>
    </location>
</feature>
<feature type="transmembrane region" description="Helical" evidence="4">
    <location>
        <begin position="208"/>
        <end position="229"/>
    </location>
</feature>
<evidence type="ECO:0000256" key="2">
    <source>
        <dbReference type="ARBA" id="ARBA00023125"/>
    </source>
</evidence>
<gene>
    <name evidence="6" type="ORF">ENH87_16625</name>
</gene>
<protein>
    <submittedName>
        <fullName evidence="6">AraC family transcriptional regulator</fullName>
    </submittedName>
</protein>
<dbReference type="AlphaFoldDB" id="A0A831QSK9"/>
<dbReference type="InterPro" id="IPR020449">
    <property type="entry name" value="Tscrpt_reg_AraC-type_HTH"/>
</dbReference>
<proteinExistence type="predicted"/>
<dbReference type="SUPFAM" id="SSF46689">
    <property type="entry name" value="Homeodomain-like"/>
    <property type="match status" value="1"/>
</dbReference>
<dbReference type="PANTHER" id="PTHR43280:SF29">
    <property type="entry name" value="ARAC-FAMILY TRANSCRIPTIONAL REGULATOR"/>
    <property type="match status" value="1"/>
</dbReference>
<dbReference type="Pfam" id="PF12833">
    <property type="entry name" value="HTH_18"/>
    <property type="match status" value="1"/>
</dbReference>
<keyword evidence="4" id="KW-0472">Membrane</keyword>
<dbReference type="InterPro" id="IPR009057">
    <property type="entry name" value="Homeodomain-like_sf"/>
</dbReference>
<dbReference type="PRINTS" id="PR00032">
    <property type="entry name" value="HTHARAC"/>
</dbReference>
<sequence>MNDLNLLNVLSILSLFLGLLFALFLITSKAKNRLANRIFGVFLFFSAIDNILLSRMLHENYLAIGIAIALTVFLQLPLFYLYVKSVCYSDFTLKRRHALHAIPFVIANLLVLSSAYGVDKDSSIVLLYEVSESLKNKLIHIMIHLQVFSYLLAAFLVVRRSRKLYLENYANTSIPFYKWLMQLISVLLILHIFAVLKNIYKFSDEDTIYYWTRVALITVELLIFCWYVLKALNQPDIFKSVDSKLCLASNLSHTSTHSKESGVGEDTEVKKVMRFMAEEKPFLKPSFTLQQLGEQTQLPAKELSLLINHTMGKHFFDFVNEFRINEAKAILTDSNRQELTILEVLYEVGFNSKSSFNTAFKKYTGTTPTLYRKNTKKSLI</sequence>
<dbReference type="GO" id="GO:0003700">
    <property type="term" value="F:DNA-binding transcription factor activity"/>
    <property type="evidence" value="ECO:0007669"/>
    <property type="project" value="InterPro"/>
</dbReference>
<name>A0A831QSK9_9FLAO</name>
<feature type="domain" description="HTH araC/xylS-type" evidence="5">
    <location>
        <begin position="270"/>
        <end position="374"/>
    </location>
</feature>
<dbReference type="SMART" id="SM00342">
    <property type="entry name" value="HTH_ARAC"/>
    <property type="match status" value="1"/>
</dbReference>
<keyword evidence="4" id="KW-1133">Transmembrane helix</keyword>
<keyword evidence="3" id="KW-0804">Transcription</keyword>
<dbReference type="PROSITE" id="PS01124">
    <property type="entry name" value="HTH_ARAC_FAMILY_2"/>
    <property type="match status" value="1"/>
</dbReference>
<feature type="transmembrane region" description="Helical" evidence="4">
    <location>
        <begin position="98"/>
        <end position="118"/>
    </location>
</feature>
<dbReference type="PROSITE" id="PS00041">
    <property type="entry name" value="HTH_ARAC_FAMILY_1"/>
    <property type="match status" value="1"/>
</dbReference>
<keyword evidence="2" id="KW-0238">DNA-binding</keyword>
<comment type="caution">
    <text evidence="6">The sequence shown here is derived from an EMBL/GenBank/DDBJ whole genome shotgun (WGS) entry which is preliminary data.</text>
</comment>
<dbReference type="Gene3D" id="1.10.10.60">
    <property type="entry name" value="Homeodomain-like"/>
    <property type="match status" value="1"/>
</dbReference>
<feature type="transmembrane region" description="Helical" evidence="4">
    <location>
        <begin position="138"/>
        <end position="158"/>
    </location>
</feature>
<dbReference type="Proteomes" id="UP000886191">
    <property type="component" value="Unassembled WGS sequence"/>
</dbReference>
<feature type="transmembrane region" description="Helical" evidence="4">
    <location>
        <begin position="6"/>
        <end position="26"/>
    </location>
</feature>
<keyword evidence="4" id="KW-0812">Transmembrane</keyword>
<feature type="transmembrane region" description="Helical" evidence="4">
    <location>
        <begin position="63"/>
        <end position="83"/>
    </location>
</feature>
<dbReference type="PANTHER" id="PTHR43280">
    <property type="entry name" value="ARAC-FAMILY TRANSCRIPTIONAL REGULATOR"/>
    <property type="match status" value="1"/>
</dbReference>
<reference evidence="6" key="1">
    <citation type="journal article" date="2020" name="mSystems">
        <title>Genome- and Community-Level Interaction Insights into Carbon Utilization and Element Cycling Functions of Hydrothermarchaeota in Hydrothermal Sediment.</title>
        <authorList>
            <person name="Zhou Z."/>
            <person name="Liu Y."/>
            <person name="Xu W."/>
            <person name="Pan J."/>
            <person name="Luo Z.H."/>
            <person name="Li M."/>
        </authorList>
    </citation>
    <scope>NUCLEOTIDE SEQUENCE [LARGE SCALE GENOMIC DNA]</scope>
    <source>
        <strain evidence="6">HyVt-345</strain>
    </source>
</reference>
<evidence type="ECO:0000259" key="5">
    <source>
        <dbReference type="PROSITE" id="PS01124"/>
    </source>
</evidence>
<dbReference type="InterPro" id="IPR018062">
    <property type="entry name" value="HTH_AraC-typ_CS"/>
</dbReference>
<evidence type="ECO:0000256" key="1">
    <source>
        <dbReference type="ARBA" id="ARBA00023015"/>
    </source>
</evidence>
<evidence type="ECO:0000313" key="6">
    <source>
        <dbReference type="EMBL" id="HEA22525.1"/>
    </source>
</evidence>
<accession>A0A831QSK9</accession>
<organism evidence="6">
    <name type="scientific">Pricia antarctica</name>
    <dbReference type="NCBI Taxonomy" id="641691"/>
    <lineage>
        <taxon>Bacteria</taxon>
        <taxon>Pseudomonadati</taxon>
        <taxon>Bacteroidota</taxon>
        <taxon>Flavobacteriia</taxon>
        <taxon>Flavobacteriales</taxon>
        <taxon>Flavobacteriaceae</taxon>
        <taxon>Pricia</taxon>
    </lineage>
</organism>
<dbReference type="GO" id="GO:0043565">
    <property type="term" value="F:sequence-specific DNA binding"/>
    <property type="evidence" value="ECO:0007669"/>
    <property type="project" value="InterPro"/>
</dbReference>